<dbReference type="InterPro" id="IPR004509">
    <property type="entry name" value="Competence_ComEA_HhH"/>
</dbReference>
<sequence length="101" mass="10791">MKKVIFSAIVIAFSTLSFANHAFDNDSGKAVATSVVSDSVININQADTKALALLKGIGKKKAQAIVSYRQAHGDFSSIDDLLKVEGIGKKIIEQNKARLSI</sequence>
<dbReference type="InterPro" id="IPR003583">
    <property type="entry name" value="Hlx-hairpin-Hlx_DNA-bd_motif"/>
</dbReference>
<feature type="domain" description="Helix-hairpin-helix DNA-binding motif class 1" evidence="2">
    <location>
        <begin position="49"/>
        <end position="68"/>
    </location>
</feature>
<keyword evidence="4" id="KW-1185">Reference proteome</keyword>
<reference evidence="3 4" key="1">
    <citation type="submission" date="2023-03" db="EMBL/GenBank/DDBJ databases">
        <title>Draft genome sequence of Thalassotalea insulae KCTC 62186T.</title>
        <authorList>
            <person name="Sawabe T."/>
        </authorList>
    </citation>
    <scope>NUCLEOTIDE SEQUENCE [LARGE SCALE GENOMIC DNA]</scope>
    <source>
        <strain evidence="3 4">KCTC 62186</strain>
    </source>
</reference>
<keyword evidence="1" id="KW-0732">Signal</keyword>
<evidence type="ECO:0000256" key="1">
    <source>
        <dbReference type="SAM" id="SignalP"/>
    </source>
</evidence>
<protein>
    <submittedName>
        <fullName evidence="3">Competence protein ComEA</fullName>
    </submittedName>
</protein>
<name>A0ABQ6GW53_9GAMM</name>
<gene>
    <name evidence="3" type="ORF">tinsulaeT_35080</name>
</gene>
<dbReference type="SMART" id="SM00278">
    <property type="entry name" value="HhH1"/>
    <property type="match status" value="2"/>
</dbReference>
<feature type="domain" description="Helix-hairpin-helix DNA-binding motif class 1" evidence="2">
    <location>
        <begin position="79"/>
        <end position="98"/>
    </location>
</feature>
<dbReference type="PANTHER" id="PTHR21180">
    <property type="entry name" value="ENDONUCLEASE/EXONUCLEASE/PHOSPHATASE FAMILY DOMAIN-CONTAINING PROTEIN 1"/>
    <property type="match status" value="1"/>
</dbReference>
<accession>A0ABQ6GW53</accession>
<dbReference type="Gene3D" id="1.10.150.280">
    <property type="entry name" value="AF1531-like domain"/>
    <property type="match status" value="1"/>
</dbReference>
<dbReference type="RefSeq" id="WP_284246133.1">
    <property type="nucleotide sequence ID" value="NZ_BSST01000001.1"/>
</dbReference>
<dbReference type="InterPro" id="IPR051675">
    <property type="entry name" value="Endo/Exo/Phosphatase_dom_1"/>
</dbReference>
<dbReference type="InterPro" id="IPR010994">
    <property type="entry name" value="RuvA_2-like"/>
</dbReference>
<feature type="chain" id="PRO_5046464324" evidence="1">
    <location>
        <begin position="23"/>
        <end position="101"/>
    </location>
</feature>
<dbReference type="NCBIfam" id="TIGR00426">
    <property type="entry name" value="competence protein ComEA helix-hairpin-helix repeat region"/>
    <property type="match status" value="1"/>
</dbReference>
<evidence type="ECO:0000259" key="2">
    <source>
        <dbReference type="SMART" id="SM00278"/>
    </source>
</evidence>
<organism evidence="3 4">
    <name type="scientific">Thalassotalea insulae</name>
    <dbReference type="NCBI Taxonomy" id="2056778"/>
    <lineage>
        <taxon>Bacteria</taxon>
        <taxon>Pseudomonadati</taxon>
        <taxon>Pseudomonadota</taxon>
        <taxon>Gammaproteobacteria</taxon>
        <taxon>Alteromonadales</taxon>
        <taxon>Colwelliaceae</taxon>
        <taxon>Thalassotalea</taxon>
    </lineage>
</organism>
<proteinExistence type="predicted"/>
<dbReference type="EMBL" id="BSST01000001">
    <property type="protein sequence ID" value="GLX80168.1"/>
    <property type="molecule type" value="Genomic_DNA"/>
</dbReference>
<dbReference type="Proteomes" id="UP001157186">
    <property type="component" value="Unassembled WGS sequence"/>
</dbReference>
<comment type="caution">
    <text evidence="3">The sequence shown here is derived from an EMBL/GenBank/DDBJ whole genome shotgun (WGS) entry which is preliminary data.</text>
</comment>
<dbReference type="PANTHER" id="PTHR21180:SF32">
    <property type="entry name" value="ENDONUCLEASE_EXONUCLEASE_PHOSPHATASE FAMILY DOMAIN-CONTAINING PROTEIN 1"/>
    <property type="match status" value="1"/>
</dbReference>
<dbReference type="Pfam" id="PF12836">
    <property type="entry name" value="HHH_3"/>
    <property type="match status" value="1"/>
</dbReference>
<evidence type="ECO:0000313" key="3">
    <source>
        <dbReference type="EMBL" id="GLX80168.1"/>
    </source>
</evidence>
<evidence type="ECO:0000313" key="4">
    <source>
        <dbReference type="Proteomes" id="UP001157186"/>
    </source>
</evidence>
<dbReference type="SUPFAM" id="SSF47781">
    <property type="entry name" value="RuvA domain 2-like"/>
    <property type="match status" value="1"/>
</dbReference>
<feature type="signal peptide" evidence="1">
    <location>
        <begin position="1"/>
        <end position="22"/>
    </location>
</feature>